<dbReference type="CDD" id="cd18809">
    <property type="entry name" value="SF1_C_RecD"/>
    <property type="match status" value="1"/>
</dbReference>
<reference evidence="5" key="2">
    <citation type="submission" date="2023-04" db="EMBL/GenBank/DDBJ databases">
        <authorList>
            <person name="Bu L."/>
            <person name="Lu L."/>
            <person name="Laidemitt M.R."/>
            <person name="Zhang S.M."/>
            <person name="Mutuku M."/>
            <person name="Mkoji G."/>
            <person name="Steinauer M."/>
            <person name="Loker E.S."/>
        </authorList>
    </citation>
    <scope>NUCLEOTIDE SEQUENCE</scope>
    <source>
        <strain evidence="5">KasaAsao</strain>
        <tissue evidence="5">Whole Snail</tissue>
    </source>
</reference>
<gene>
    <name evidence="5" type="ORF">Bpfe_031121</name>
</gene>
<evidence type="ECO:0000256" key="3">
    <source>
        <dbReference type="SAM" id="MobiDB-lite"/>
    </source>
</evidence>
<feature type="domain" description="AAA+ ATPase" evidence="4">
    <location>
        <begin position="91"/>
        <end position="352"/>
    </location>
</feature>
<dbReference type="GO" id="GO:0005524">
    <property type="term" value="F:ATP binding"/>
    <property type="evidence" value="ECO:0007669"/>
    <property type="project" value="UniProtKB-KW"/>
</dbReference>
<dbReference type="InterPro" id="IPR027417">
    <property type="entry name" value="P-loop_NTPase"/>
</dbReference>
<dbReference type="GO" id="GO:0003678">
    <property type="term" value="F:DNA helicase activity"/>
    <property type="evidence" value="ECO:0007669"/>
    <property type="project" value="UniProtKB-ARBA"/>
</dbReference>
<evidence type="ECO:0000313" key="5">
    <source>
        <dbReference type="EMBL" id="KAK0039444.1"/>
    </source>
</evidence>
<keyword evidence="5" id="KW-0378">Hydrolase</keyword>
<name>A0AAD8AQ27_BIOPF</name>
<dbReference type="InterPro" id="IPR003593">
    <property type="entry name" value="AAA+_ATPase"/>
</dbReference>
<feature type="region of interest" description="Disordered" evidence="3">
    <location>
        <begin position="619"/>
        <end position="650"/>
    </location>
</feature>
<dbReference type="AlphaFoldDB" id="A0AAD8AQ27"/>
<keyword evidence="1" id="KW-0547">Nucleotide-binding</keyword>
<dbReference type="SMART" id="SM00382">
    <property type="entry name" value="AAA"/>
    <property type="match status" value="1"/>
</dbReference>
<accession>A0AAD8AQ27</accession>
<evidence type="ECO:0000256" key="2">
    <source>
        <dbReference type="ARBA" id="ARBA00022840"/>
    </source>
</evidence>
<sequence>MSSVPAKKRAEIAGIQPTNSAEKQTLKMLDASNHTLQQEATFTAPHQKAYQKLNGLVTFSGAPKTVEESGLAPGNFEFDESQLVALEKLTNGKHVALIGAAGTGKTTMARTAMGRLIYGGEGVNNPVGIRLLEGNQGLSIALVAFTGIATQVISDTLPTWLRPAVKTIHSLLEYKPADEEGKMFVPTRNSTNKLDHDLIFIDEASMVGLDLWHNLIDALRPHTRIIMSGDLNQLKPVADATMFAYALAAGLEEEQGWSIAELTTIHRQKEPAANKIIDASQAILNGRKPIFDRPDDPDWRVLGYPLTVNAQSAHAQIIGAVNWLRSAPTPGTPDRAIFEPYKDLLLTAGNGEDDSTTAALVQQIPLNRALSRIIEEPNDDHSMYVIDAGRDTKRFTVGHRVMATKNESPDTKDRVTNGQTGRITKIVPNPAWTGNRAFFGTEKEVLEFRQKQAEAAQRAMRGESNEGAMGFNLSAFDTSKLTADSLKDAKTDRQASHIVSVKFGNGAERDYKSASEVHGLQLAYAMTVHKAQGSQADTVIVVVHQAVKAQLSREWLYTAVTRAKRRVIILYTEQGLTVAYAKQQIFGASLAEKVARYAAVMKAGKSYIRLTAYEKLTEHDSSDYSRHYSRNDSRSDEDEIEESEVEVYEE</sequence>
<reference evidence="5" key="1">
    <citation type="journal article" date="2023" name="PLoS Negl. Trop. Dis.">
        <title>A genome sequence for Biomphalaria pfeifferi, the major vector snail for the human-infecting parasite Schistosoma mansoni.</title>
        <authorList>
            <person name="Bu L."/>
            <person name="Lu L."/>
            <person name="Laidemitt M.R."/>
            <person name="Zhang S.M."/>
            <person name="Mutuku M."/>
            <person name="Mkoji G."/>
            <person name="Steinauer M."/>
            <person name="Loker E.S."/>
        </authorList>
    </citation>
    <scope>NUCLEOTIDE SEQUENCE</scope>
    <source>
        <strain evidence="5">KasaAsao</strain>
    </source>
</reference>
<evidence type="ECO:0000313" key="6">
    <source>
        <dbReference type="Proteomes" id="UP001233172"/>
    </source>
</evidence>
<comment type="caution">
    <text evidence="5">The sequence shown here is derived from an EMBL/GenBank/DDBJ whole genome shotgun (WGS) entry which is preliminary data.</text>
</comment>
<dbReference type="PANTHER" id="PTHR43788">
    <property type="entry name" value="DNA2/NAM7 HELICASE FAMILY MEMBER"/>
    <property type="match status" value="1"/>
</dbReference>
<protein>
    <submittedName>
        <fullName evidence="5">DNA helicase</fullName>
    </submittedName>
</protein>
<keyword evidence="6" id="KW-1185">Reference proteome</keyword>
<proteinExistence type="predicted"/>
<dbReference type="SUPFAM" id="SSF52540">
    <property type="entry name" value="P-loop containing nucleoside triphosphate hydrolases"/>
    <property type="match status" value="1"/>
</dbReference>
<dbReference type="CDD" id="cd17933">
    <property type="entry name" value="DEXSc_RecD-like"/>
    <property type="match status" value="1"/>
</dbReference>
<dbReference type="Gene3D" id="3.40.50.300">
    <property type="entry name" value="P-loop containing nucleotide triphosphate hydrolases"/>
    <property type="match status" value="2"/>
</dbReference>
<dbReference type="Proteomes" id="UP001233172">
    <property type="component" value="Unassembled WGS sequence"/>
</dbReference>
<keyword evidence="5" id="KW-0347">Helicase</keyword>
<keyword evidence="2" id="KW-0067">ATP-binding</keyword>
<dbReference type="Pfam" id="PF13538">
    <property type="entry name" value="UvrD_C_2"/>
    <property type="match status" value="1"/>
</dbReference>
<dbReference type="EMBL" id="JASAOG010000447">
    <property type="protein sequence ID" value="KAK0039444.1"/>
    <property type="molecule type" value="Genomic_DNA"/>
</dbReference>
<dbReference type="PANTHER" id="PTHR43788:SF6">
    <property type="entry name" value="DNA HELICASE B"/>
    <property type="match status" value="1"/>
</dbReference>
<dbReference type="InterPro" id="IPR027785">
    <property type="entry name" value="UvrD-like_helicase_C"/>
</dbReference>
<evidence type="ECO:0000256" key="1">
    <source>
        <dbReference type="ARBA" id="ARBA00022741"/>
    </source>
</evidence>
<dbReference type="Pfam" id="PF13245">
    <property type="entry name" value="AAA_19"/>
    <property type="match status" value="1"/>
</dbReference>
<dbReference type="InterPro" id="IPR050534">
    <property type="entry name" value="Coronavir_polyprotein_1ab"/>
</dbReference>
<feature type="compositionally biased region" description="Basic and acidic residues" evidence="3">
    <location>
        <begin position="619"/>
        <end position="634"/>
    </location>
</feature>
<feature type="compositionally biased region" description="Acidic residues" evidence="3">
    <location>
        <begin position="635"/>
        <end position="650"/>
    </location>
</feature>
<evidence type="ECO:0000259" key="4">
    <source>
        <dbReference type="SMART" id="SM00382"/>
    </source>
</evidence>
<organism evidence="5 6">
    <name type="scientific">Biomphalaria pfeifferi</name>
    <name type="common">Bloodfluke planorb</name>
    <name type="synonym">Freshwater snail</name>
    <dbReference type="NCBI Taxonomy" id="112525"/>
    <lineage>
        <taxon>Eukaryota</taxon>
        <taxon>Metazoa</taxon>
        <taxon>Spiralia</taxon>
        <taxon>Lophotrochozoa</taxon>
        <taxon>Mollusca</taxon>
        <taxon>Gastropoda</taxon>
        <taxon>Heterobranchia</taxon>
        <taxon>Euthyneura</taxon>
        <taxon>Panpulmonata</taxon>
        <taxon>Hygrophila</taxon>
        <taxon>Lymnaeoidea</taxon>
        <taxon>Planorbidae</taxon>
        <taxon>Biomphalaria</taxon>
    </lineage>
</organism>